<dbReference type="AlphaFoldDB" id="A0A2I3CJK7"/>
<dbReference type="PANTHER" id="PTHR43553:SF27">
    <property type="entry name" value="ENERGY-COUPLING FACTOR TRANSPORTER ATP-BINDING PROTEIN ECFA2"/>
    <property type="match status" value="1"/>
</dbReference>
<dbReference type="EMBL" id="CP006719">
    <property type="protein sequence ID" value="AGV19010.1"/>
    <property type="molecule type" value="Genomic_DNA"/>
</dbReference>
<keyword evidence="5 10" id="KW-0067">ATP-binding</keyword>
<dbReference type="SUPFAM" id="SSF52540">
    <property type="entry name" value="P-loop containing nucleoside triphosphate hydrolases"/>
    <property type="match status" value="1"/>
</dbReference>
<keyword evidence="4" id="KW-0547">Nucleotide-binding</keyword>
<dbReference type="PANTHER" id="PTHR43553">
    <property type="entry name" value="HEAVY METAL TRANSPORTER"/>
    <property type="match status" value="1"/>
</dbReference>
<dbReference type="Pfam" id="PF00005">
    <property type="entry name" value="ABC_tran"/>
    <property type="match status" value="1"/>
</dbReference>
<keyword evidence="3" id="KW-1003">Cell membrane</keyword>
<organism evidence="10 11">
    <name type="scientific">Vibrio alginolyticus (strain ATCC 17749 / DSM 2171 / NBRC 15630 / NCIMB 1903 / NCTC 12160 / XII-53)</name>
    <dbReference type="NCBI Taxonomy" id="1219076"/>
    <lineage>
        <taxon>Bacteria</taxon>
        <taxon>Pseudomonadati</taxon>
        <taxon>Pseudomonadota</taxon>
        <taxon>Gammaproteobacteria</taxon>
        <taxon>Vibrionales</taxon>
        <taxon>Vibrionaceae</taxon>
        <taxon>Vibrio</taxon>
    </lineage>
</organism>
<dbReference type="Gene3D" id="3.40.50.300">
    <property type="entry name" value="P-loop containing nucleotide triphosphate hydrolases"/>
    <property type="match status" value="1"/>
</dbReference>
<comment type="subcellular location">
    <subcellularLocation>
        <location evidence="1">Cell membrane</location>
        <topology evidence="1">Peripheral membrane protein</topology>
    </subcellularLocation>
</comment>
<dbReference type="InterPro" id="IPR027417">
    <property type="entry name" value="P-loop_NTPase"/>
</dbReference>
<evidence type="ECO:0000256" key="7">
    <source>
        <dbReference type="ARBA" id="ARBA00023136"/>
    </source>
</evidence>
<dbReference type="GO" id="GO:0016887">
    <property type="term" value="F:ATP hydrolysis activity"/>
    <property type="evidence" value="ECO:0007669"/>
    <property type="project" value="InterPro"/>
</dbReference>
<evidence type="ECO:0000259" key="9">
    <source>
        <dbReference type="PROSITE" id="PS50893"/>
    </source>
</evidence>
<evidence type="ECO:0000313" key="10">
    <source>
        <dbReference type="EMBL" id="AGV19010.1"/>
    </source>
</evidence>
<dbReference type="InterPro" id="IPR050095">
    <property type="entry name" value="ECF_ABC_transporter_ATP-bd"/>
</dbReference>
<dbReference type="CDD" id="cd03225">
    <property type="entry name" value="ABC_cobalt_CbiO_domain1"/>
    <property type="match status" value="1"/>
</dbReference>
<keyword evidence="2" id="KW-0813">Transport</keyword>
<evidence type="ECO:0000256" key="2">
    <source>
        <dbReference type="ARBA" id="ARBA00022448"/>
    </source>
</evidence>
<feature type="region of interest" description="Disordered" evidence="8">
    <location>
        <begin position="175"/>
        <end position="196"/>
    </location>
</feature>
<keyword evidence="7" id="KW-0472">Membrane</keyword>
<evidence type="ECO:0000313" key="11">
    <source>
        <dbReference type="Proteomes" id="UP000016714"/>
    </source>
</evidence>
<dbReference type="SMART" id="SM00382">
    <property type="entry name" value="AAA"/>
    <property type="match status" value="1"/>
</dbReference>
<protein>
    <submittedName>
        <fullName evidence="10">ABC transporter, ATP-binding protein</fullName>
    </submittedName>
</protein>
<dbReference type="InterPro" id="IPR003439">
    <property type="entry name" value="ABC_transporter-like_ATP-bd"/>
</dbReference>
<dbReference type="HOGENOM" id="CLU_000604_1_22_6"/>
<dbReference type="Proteomes" id="UP000016714">
    <property type="component" value="Chromosome 2"/>
</dbReference>
<feature type="domain" description="ABC transporter" evidence="9">
    <location>
        <begin position="3"/>
        <end position="196"/>
    </location>
</feature>
<dbReference type="GO" id="GO:0043190">
    <property type="term" value="C:ATP-binding cassette (ABC) transporter complex"/>
    <property type="evidence" value="ECO:0007669"/>
    <property type="project" value="TreeGrafter"/>
</dbReference>
<dbReference type="GO" id="GO:0005524">
    <property type="term" value="F:ATP binding"/>
    <property type="evidence" value="ECO:0007669"/>
    <property type="project" value="UniProtKB-KW"/>
</dbReference>
<evidence type="ECO:0000256" key="3">
    <source>
        <dbReference type="ARBA" id="ARBA00022475"/>
    </source>
</evidence>
<dbReference type="GO" id="GO:0042626">
    <property type="term" value="F:ATPase-coupled transmembrane transporter activity"/>
    <property type="evidence" value="ECO:0007669"/>
    <property type="project" value="TreeGrafter"/>
</dbReference>
<evidence type="ECO:0000256" key="4">
    <source>
        <dbReference type="ARBA" id="ARBA00022741"/>
    </source>
</evidence>
<gene>
    <name evidence="10" type="ORF">N646_3200</name>
</gene>
<evidence type="ECO:0000256" key="1">
    <source>
        <dbReference type="ARBA" id="ARBA00004202"/>
    </source>
</evidence>
<evidence type="ECO:0000256" key="5">
    <source>
        <dbReference type="ARBA" id="ARBA00022840"/>
    </source>
</evidence>
<evidence type="ECO:0000256" key="6">
    <source>
        <dbReference type="ARBA" id="ARBA00022967"/>
    </source>
</evidence>
<keyword evidence="6" id="KW-1278">Translocase</keyword>
<proteinExistence type="predicted"/>
<sequence>MTIEFSNFSFRYESLDKPTLKNINLRIEKGEKIVIIGPSGSGKSTLGQCLNGLIPHAIKGETSGTLTINGQDTAPFDMHQYTEQVGTVLQDTDSQFVGLSIGEDIAFALENQLTSNIDMYPLVKATAKMVDLEQMLERSPHDLSGGQKQRVSLAGILVDDVDILLFDEPLAALDPKTGKKPSRSSMIYTAKRAKPS</sequence>
<dbReference type="PROSITE" id="PS00211">
    <property type="entry name" value="ABC_TRANSPORTER_1"/>
    <property type="match status" value="1"/>
</dbReference>
<dbReference type="PROSITE" id="PS50893">
    <property type="entry name" value="ABC_TRANSPORTER_2"/>
    <property type="match status" value="1"/>
</dbReference>
<dbReference type="InterPro" id="IPR003593">
    <property type="entry name" value="AAA+_ATPase"/>
</dbReference>
<dbReference type="InterPro" id="IPR017871">
    <property type="entry name" value="ABC_transporter-like_CS"/>
</dbReference>
<name>A0A2I3CJK7_VIBAX</name>
<evidence type="ECO:0000256" key="8">
    <source>
        <dbReference type="SAM" id="MobiDB-lite"/>
    </source>
</evidence>
<reference evidence="10 11" key="1">
    <citation type="journal article" date="2015" name="Genome Announc.">
        <title>Complete genome sequence of Vibrio alginolyticus ATCC 17749.</title>
        <authorList>
            <person name="Liu X.F."/>
            <person name="Cao Y."/>
            <person name="Zhang H.L."/>
            <person name="Chen Y.J."/>
            <person name="Hu C.J."/>
        </authorList>
    </citation>
    <scope>NUCLEOTIDE SEQUENCE [LARGE SCALE GENOMIC DNA]</scope>
    <source>
        <strain evidence="11">ATCC 17749 / DSM 2171 / NBRC 15630 / NCIMB 1903 / NCTC 12160 / XII-53</strain>
    </source>
</reference>
<dbReference type="KEGG" id="vag:N646_3200"/>
<accession>A0A2I3CJK7</accession>
<dbReference type="InterPro" id="IPR015856">
    <property type="entry name" value="ABC_transpr_CbiO/EcfA_su"/>
</dbReference>